<keyword evidence="2" id="KW-1185">Reference proteome</keyword>
<dbReference type="Proteomes" id="UP000032142">
    <property type="component" value="Unassembled WGS sequence"/>
</dbReference>
<sequence>MCYTATSISSNVTSGLCYNFRVIRLVPSTCFIAISRRQNLCFRLTPIFILYSVCDSELNSFLAI</sequence>
<dbReference type="EMBL" id="KN441912">
    <property type="protein sequence ID" value="KHG27650.1"/>
    <property type="molecule type" value="Genomic_DNA"/>
</dbReference>
<proteinExistence type="predicted"/>
<name>A0A0B0PRL1_GOSAR</name>
<evidence type="ECO:0000313" key="2">
    <source>
        <dbReference type="Proteomes" id="UP000032142"/>
    </source>
</evidence>
<protein>
    <submittedName>
        <fullName evidence="1">Uncharacterized protein</fullName>
    </submittedName>
</protein>
<gene>
    <name evidence="1" type="ORF">F383_34265</name>
</gene>
<evidence type="ECO:0000313" key="1">
    <source>
        <dbReference type="EMBL" id="KHG27650.1"/>
    </source>
</evidence>
<dbReference type="AlphaFoldDB" id="A0A0B0PRL1"/>
<reference evidence="2" key="1">
    <citation type="submission" date="2014-09" db="EMBL/GenBank/DDBJ databases">
        <authorList>
            <person name="Mudge J."/>
            <person name="Ramaraj T."/>
            <person name="Lindquist I.E."/>
            <person name="Bharti A.K."/>
            <person name="Sundararajan A."/>
            <person name="Cameron C.T."/>
            <person name="Woodward J.E."/>
            <person name="May G.D."/>
            <person name="Brubaker C."/>
            <person name="Broadhvest J."/>
            <person name="Wilkins T.A."/>
        </authorList>
    </citation>
    <scope>NUCLEOTIDE SEQUENCE</scope>
    <source>
        <strain evidence="2">cv. AKA8401</strain>
    </source>
</reference>
<accession>A0A0B0PRL1</accession>
<organism evidence="1 2">
    <name type="scientific">Gossypium arboreum</name>
    <name type="common">Tree cotton</name>
    <name type="synonym">Gossypium nanking</name>
    <dbReference type="NCBI Taxonomy" id="29729"/>
    <lineage>
        <taxon>Eukaryota</taxon>
        <taxon>Viridiplantae</taxon>
        <taxon>Streptophyta</taxon>
        <taxon>Embryophyta</taxon>
        <taxon>Tracheophyta</taxon>
        <taxon>Spermatophyta</taxon>
        <taxon>Magnoliopsida</taxon>
        <taxon>eudicotyledons</taxon>
        <taxon>Gunneridae</taxon>
        <taxon>Pentapetalae</taxon>
        <taxon>rosids</taxon>
        <taxon>malvids</taxon>
        <taxon>Malvales</taxon>
        <taxon>Malvaceae</taxon>
        <taxon>Malvoideae</taxon>
        <taxon>Gossypium</taxon>
    </lineage>
</organism>